<keyword evidence="2" id="KW-1185">Reference proteome</keyword>
<proteinExistence type="predicted"/>
<accession>A0A9P0ZB96</accession>
<evidence type="ECO:0000313" key="1">
    <source>
        <dbReference type="EMBL" id="CAH9093901.1"/>
    </source>
</evidence>
<protein>
    <submittedName>
        <fullName evidence="1">Uncharacterized protein</fullName>
    </submittedName>
</protein>
<organism evidence="1 2">
    <name type="scientific">Cuscuta europaea</name>
    <name type="common">European dodder</name>
    <dbReference type="NCBI Taxonomy" id="41803"/>
    <lineage>
        <taxon>Eukaryota</taxon>
        <taxon>Viridiplantae</taxon>
        <taxon>Streptophyta</taxon>
        <taxon>Embryophyta</taxon>
        <taxon>Tracheophyta</taxon>
        <taxon>Spermatophyta</taxon>
        <taxon>Magnoliopsida</taxon>
        <taxon>eudicotyledons</taxon>
        <taxon>Gunneridae</taxon>
        <taxon>Pentapetalae</taxon>
        <taxon>asterids</taxon>
        <taxon>lamiids</taxon>
        <taxon>Solanales</taxon>
        <taxon>Convolvulaceae</taxon>
        <taxon>Cuscuteae</taxon>
        <taxon>Cuscuta</taxon>
        <taxon>Cuscuta subgen. Cuscuta</taxon>
    </lineage>
</organism>
<evidence type="ECO:0000313" key="2">
    <source>
        <dbReference type="Proteomes" id="UP001152484"/>
    </source>
</evidence>
<gene>
    <name evidence="1" type="ORF">CEURO_LOCUS12490</name>
</gene>
<dbReference type="AlphaFoldDB" id="A0A9P0ZB96"/>
<dbReference type="Proteomes" id="UP001152484">
    <property type="component" value="Unassembled WGS sequence"/>
</dbReference>
<name>A0A9P0ZB96_CUSEU</name>
<sequence>MVFPTPCHSSLYQISSRLQLFWGENLTFGVFTPPIAISLTKVSSLVTGSPVTVALEQ</sequence>
<comment type="caution">
    <text evidence="1">The sequence shown here is derived from an EMBL/GenBank/DDBJ whole genome shotgun (WGS) entry which is preliminary data.</text>
</comment>
<reference evidence="1" key="1">
    <citation type="submission" date="2022-07" db="EMBL/GenBank/DDBJ databases">
        <authorList>
            <person name="Macas J."/>
            <person name="Novak P."/>
            <person name="Neumann P."/>
        </authorList>
    </citation>
    <scope>NUCLEOTIDE SEQUENCE</scope>
</reference>
<dbReference type="EMBL" id="CAMAPE010000031">
    <property type="protein sequence ID" value="CAH9093901.1"/>
    <property type="molecule type" value="Genomic_DNA"/>
</dbReference>